<dbReference type="Pfam" id="PF14634">
    <property type="entry name" value="zf-RING_5"/>
    <property type="match status" value="1"/>
</dbReference>
<feature type="compositionally biased region" description="Polar residues" evidence="6">
    <location>
        <begin position="633"/>
        <end position="649"/>
    </location>
</feature>
<feature type="domain" description="RING-type" evidence="7">
    <location>
        <begin position="10"/>
        <end position="49"/>
    </location>
</feature>
<feature type="compositionally biased region" description="Polar residues" evidence="6">
    <location>
        <begin position="352"/>
        <end position="377"/>
    </location>
</feature>
<dbReference type="OMA" id="HRHEGET"/>
<protein>
    <recommendedName>
        <fullName evidence="7">RING-type domain-containing protein</fullName>
    </recommendedName>
</protein>
<feature type="compositionally biased region" description="Low complexity" evidence="6">
    <location>
        <begin position="697"/>
        <end position="710"/>
    </location>
</feature>
<dbReference type="SUPFAM" id="SSF57850">
    <property type="entry name" value="RING/U-box"/>
    <property type="match status" value="1"/>
</dbReference>
<dbReference type="Proteomes" id="UP000053558">
    <property type="component" value="Unassembled WGS sequence"/>
</dbReference>
<comment type="caution">
    <text evidence="8">The sequence shown here is derived from an EMBL/GenBank/DDBJ whole genome shotgun (WGS) entry which is preliminary data.</text>
</comment>
<keyword evidence="2 4" id="KW-0863">Zinc-finger</keyword>
<sequence>MLVVHPASLCDVCLDPYSNSLEPHAIACGHIFCLTCLKSLSPSACPLCRKAFDQSRVKKLHVAAPPELDNSDNDGTGSQAYVLLQRVALASGENVSEDEVVEVVTEVDEWLAAQADESTSNLPLRAAMAALRRFQALQERAEREKIEHLQLKNQLRSSKRTADQDLKTSRAVEESLLGRIQVIENEHAAYLSKLRAELDAHRAAHRYRKGGSNPLPPPPQPLPFDQFPGFHGSAIHPGQNGSGQTNNAPPSRTRGQHSNNTSSGPPALKARGTSHTSYFPPTQEPTRARWPDNQNGAQRNPTNPAGQQPVPHAPPERRTKSDDTSRERTHAVAPAPAPPQRTIPPTARSDSDAVSYTNGSSRWTPWSDTTSNSTNGTHGRRARDDGSGNVEPRMSSAAAYVNGYGAGLESGYALAYESAPTPGSSYDDHIHEIEQLGHTIGSLGLVGVPEPIATGTVTSEQAGSRDARLSRRNTTGNAQTSASRTARTRERIPLVEGQAEARPRQAPTLSQILERDARENGAATGESRGALARIAALASDLDQSSPLSTTSWGTVHTVSRGSMSELGLIGLQDGGVTGVIGLESIAGSPEPMSGDDDDEEEDDAGTPVVAARRESAPDNSLLGLIREDDASDETANGVSSRGRSASNSERSTRHGDLGRSASQGQQQQQPQQPQPAAPSSTNGENRARHHHRHASAHRSSASSSSSSSRSGGQIADAGNALGISLGGSSSSSSHLPSTSINTSSSSVRSQHLVTSMNYRPEIIAPTPIVGGPNIAQMWANRA</sequence>
<evidence type="ECO:0000256" key="4">
    <source>
        <dbReference type="PROSITE-ProRule" id="PRU00175"/>
    </source>
</evidence>
<dbReference type="KEGG" id="cput:CONPUDRAFT_140011"/>
<dbReference type="PROSITE" id="PS00518">
    <property type="entry name" value="ZF_RING_1"/>
    <property type="match status" value="1"/>
</dbReference>
<evidence type="ECO:0000256" key="3">
    <source>
        <dbReference type="ARBA" id="ARBA00022833"/>
    </source>
</evidence>
<dbReference type="Gene3D" id="3.30.40.10">
    <property type="entry name" value="Zinc/RING finger domain, C3HC4 (zinc finger)"/>
    <property type="match status" value="1"/>
</dbReference>
<dbReference type="SMART" id="SM00184">
    <property type="entry name" value="RING"/>
    <property type="match status" value="1"/>
</dbReference>
<name>A0A5M3MA76_CONPW</name>
<feature type="region of interest" description="Disordered" evidence="6">
    <location>
        <begin position="457"/>
        <end position="489"/>
    </location>
</feature>
<dbReference type="InterPro" id="IPR013083">
    <property type="entry name" value="Znf_RING/FYVE/PHD"/>
</dbReference>
<dbReference type="InterPro" id="IPR017907">
    <property type="entry name" value="Znf_RING_CS"/>
</dbReference>
<feature type="compositionally biased region" description="Basic and acidic residues" evidence="6">
    <location>
        <begin position="314"/>
        <end position="330"/>
    </location>
</feature>
<feature type="compositionally biased region" description="Polar residues" evidence="6">
    <location>
        <begin position="292"/>
        <end position="306"/>
    </location>
</feature>
<gene>
    <name evidence="8" type="ORF">CONPUDRAFT_140011</name>
</gene>
<dbReference type="AlphaFoldDB" id="A0A5M3MA76"/>
<dbReference type="RefSeq" id="XP_007774258.1">
    <property type="nucleotide sequence ID" value="XM_007776068.1"/>
</dbReference>
<dbReference type="PROSITE" id="PS50089">
    <property type="entry name" value="ZF_RING_2"/>
    <property type="match status" value="1"/>
</dbReference>
<dbReference type="OrthoDB" id="6105938at2759"/>
<organism evidence="8 9">
    <name type="scientific">Coniophora puteana (strain RWD-64-598)</name>
    <name type="common">Brown rot fungus</name>
    <dbReference type="NCBI Taxonomy" id="741705"/>
    <lineage>
        <taxon>Eukaryota</taxon>
        <taxon>Fungi</taxon>
        <taxon>Dikarya</taxon>
        <taxon>Basidiomycota</taxon>
        <taxon>Agaricomycotina</taxon>
        <taxon>Agaricomycetes</taxon>
        <taxon>Agaricomycetidae</taxon>
        <taxon>Boletales</taxon>
        <taxon>Coniophorineae</taxon>
        <taxon>Coniophoraceae</taxon>
        <taxon>Coniophora</taxon>
    </lineage>
</organism>
<evidence type="ECO:0000256" key="2">
    <source>
        <dbReference type="ARBA" id="ARBA00022771"/>
    </source>
</evidence>
<evidence type="ECO:0000256" key="1">
    <source>
        <dbReference type="ARBA" id="ARBA00022723"/>
    </source>
</evidence>
<feature type="coiled-coil region" evidence="5">
    <location>
        <begin position="124"/>
        <end position="154"/>
    </location>
</feature>
<reference evidence="9" key="1">
    <citation type="journal article" date="2012" name="Science">
        <title>The Paleozoic origin of enzymatic lignin decomposition reconstructed from 31 fungal genomes.</title>
        <authorList>
            <person name="Floudas D."/>
            <person name="Binder M."/>
            <person name="Riley R."/>
            <person name="Barry K."/>
            <person name="Blanchette R.A."/>
            <person name="Henrissat B."/>
            <person name="Martinez A.T."/>
            <person name="Otillar R."/>
            <person name="Spatafora J.W."/>
            <person name="Yadav J.S."/>
            <person name="Aerts A."/>
            <person name="Benoit I."/>
            <person name="Boyd A."/>
            <person name="Carlson A."/>
            <person name="Copeland A."/>
            <person name="Coutinho P.M."/>
            <person name="de Vries R.P."/>
            <person name="Ferreira P."/>
            <person name="Findley K."/>
            <person name="Foster B."/>
            <person name="Gaskell J."/>
            <person name="Glotzer D."/>
            <person name="Gorecki P."/>
            <person name="Heitman J."/>
            <person name="Hesse C."/>
            <person name="Hori C."/>
            <person name="Igarashi K."/>
            <person name="Jurgens J.A."/>
            <person name="Kallen N."/>
            <person name="Kersten P."/>
            <person name="Kohler A."/>
            <person name="Kuees U."/>
            <person name="Kumar T.K.A."/>
            <person name="Kuo A."/>
            <person name="LaButti K."/>
            <person name="Larrondo L.F."/>
            <person name="Lindquist E."/>
            <person name="Ling A."/>
            <person name="Lombard V."/>
            <person name="Lucas S."/>
            <person name="Lundell T."/>
            <person name="Martin R."/>
            <person name="McLaughlin D.J."/>
            <person name="Morgenstern I."/>
            <person name="Morin E."/>
            <person name="Murat C."/>
            <person name="Nagy L.G."/>
            <person name="Nolan M."/>
            <person name="Ohm R.A."/>
            <person name="Patyshakuliyeva A."/>
            <person name="Rokas A."/>
            <person name="Ruiz-Duenas F.J."/>
            <person name="Sabat G."/>
            <person name="Salamov A."/>
            <person name="Samejima M."/>
            <person name="Schmutz J."/>
            <person name="Slot J.C."/>
            <person name="St John F."/>
            <person name="Stenlid J."/>
            <person name="Sun H."/>
            <person name="Sun S."/>
            <person name="Syed K."/>
            <person name="Tsang A."/>
            <person name="Wiebenga A."/>
            <person name="Young D."/>
            <person name="Pisabarro A."/>
            <person name="Eastwood D.C."/>
            <person name="Martin F."/>
            <person name="Cullen D."/>
            <person name="Grigoriev I.V."/>
            <person name="Hibbett D.S."/>
        </authorList>
    </citation>
    <scope>NUCLEOTIDE SEQUENCE [LARGE SCALE GENOMIC DNA]</scope>
    <source>
        <strain evidence="9">RWD-64-598 SS2</strain>
    </source>
</reference>
<dbReference type="InterPro" id="IPR001841">
    <property type="entry name" value="Znf_RING"/>
</dbReference>
<evidence type="ECO:0000259" key="7">
    <source>
        <dbReference type="PROSITE" id="PS50089"/>
    </source>
</evidence>
<dbReference type="CDD" id="cd16564">
    <property type="entry name" value="RING-HC_RNF222"/>
    <property type="match status" value="1"/>
</dbReference>
<proteinExistence type="predicted"/>
<evidence type="ECO:0000313" key="9">
    <source>
        <dbReference type="Proteomes" id="UP000053558"/>
    </source>
</evidence>
<feature type="region of interest" description="Disordered" evidence="6">
    <location>
        <begin position="207"/>
        <end position="393"/>
    </location>
</feature>
<feature type="compositionally biased region" description="Basic residues" evidence="6">
    <location>
        <begin position="687"/>
        <end position="696"/>
    </location>
</feature>
<keyword evidence="5" id="KW-0175">Coiled coil</keyword>
<keyword evidence="9" id="KW-1185">Reference proteome</keyword>
<accession>A0A5M3MA76</accession>
<evidence type="ECO:0000313" key="8">
    <source>
        <dbReference type="EMBL" id="EIW75551.1"/>
    </source>
</evidence>
<evidence type="ECO:0000256" key="6">
    <source>
        <dbReference type="SAM" id="MobiDB-lite"/>
    </source>
</evidence>
<feature type="region of interest" description="Disordered" evidence="6">
    <location>
        <begin position="581"/>
        <end position="748"/>
    </location>
</feature>
<feature type="compositionally biased region" description="Acidic residues" evidence="6">
    <location>
        <begin position="593"/>
        <end position="604"/>
    </location>
</feature>
<feature type="compositionally biased region" description="Low complexity" evidence="6">
    <location>
        <begin position="660"/>
        <end position="671"/>
    </location>
</feature>
<feature type="compositionally biased region" description="Low complexity" evidence="6">
    <location>
        <begin position="726"/>
        <end position="746"/>
    </location>
</feature>
<keyword evidence="3" id="KW-0862">Zinc</keyword>
<keyword evidence="1" id="KW-0479">Metal-binding</keyword>
<evidence type="ECO:0000256" key="5">
    <source>
        <dbReference type="SAM" id="Coils"/>
    </source>
</evidence>
<dbReference type="GO" id="GO:0008270">
    <property type="term" value="F:zinc ion binding"/>
    <property type="evidence" value="ECO:0007669"/>
    <property type="project" value="UniProtKB-KW"/>
</dbReference>
<dbReference type="GeneID" id="19201431"/>
<dbReference type="EMBL" id="JH711588">
    <property type="protein sequence ID" value="EIW75551.1"/>
    <property type="molecule type" value="Genomic_DNA"/>
</dbReference>